<gene>
    <name evidence="3" type="ORF">K489DRAFT_407906</name>
</gene>
<protein>
    <recommendedName>
        <fullName evidence="4">F-box domain-containing protein</fullName>
    </recommendedName>
</protein>
<dbReference type="GeneID" id="54365214"/>
<proteinExistence type="predicted"/>
<feature type="region of interest" description="Disordered" evidence="1">
    <location>
        <begin position="246"/>
        <end position="267"/>
    </location>
</feature>
<dbReference type="OrthoDB" id="3795685at2759"/>
<reference evidence="3" key="1">
    <citation type="submission" date="2020-01" db="EMBL/GenBank/DDBJ databases">
        <authorList>
            <consortium name="DOE Joint Genome Institute"/>
            <person name="Haridas S."/>
            <person name="Albert R."/>
            <person name="Binder M."/>
            <person name="Bloem J."/>
            <person name="Labutti K."/>
            <person name="Salamov A."/>
            <person name="Andreopoulos B."/>
            <person name="Baker S.E."/>
            <person name="Barry K."/>
            <person name="Bills G."/>
            <person name="Bluhm B.H."/>
            <person name="Cannon C."/>
            <person name="Castanera R."/>
            <person name="Culley D.E."/>
            <person name="Daum C."/>
            <person name="Ezra D."/>
            <person name="Gonzalez J.B."/>
            <person name="Henrissat B."/>
            <person name="Kuo A."/>
            <person name="Liang C."/>
            <person name="Lipzen A."/>
            <person name="Lutzoni F."/>
            <person name="Magnuson J."/>
            <person name="Mondo S."/>
            <person name="Nolan M."/>
            <person name="Ohm R."/>
            <person name="Pangilinan J."/>
            <person name="Park H.-J."/>
            <person name="Ramirez L."/>
            <person name="Alfaro M."/>
            <person name="Sun H."/>
            <person name="Tritt A."/>
            <person name="Yoshinaga Y."/>
            <person name="Zwiers L.-H."/>
            <person name="Turgeon B.G."/>
            <person name="Goodwin S.B."/>
            <person name="Spatafora J.W."/>
            <person name="Crous P.W."/>
            <person name="Grigoriev I.V."/>
        </authorList>
    </citation>
    <scope>NUCLEOTIDE SEQUENCE</scope>
    <source>
        <strain evidence="3">CBS 342.82</strain>
    </source>
</reference>
<feature type="compositionally biased region" description="Basic and acidic residues" evidence="1">
    <location>
        <begin position="334"/>
        <end position="343"/>
    </location>
</feature>
<sequence>MAAASLAPVDNEEFHQITDQSQKHVNIALQLDALPAELRRYMLLFLDLESLSALVHASPIYHAQYREDRERILSQSVEYTAPEEFIIRLFRSRNSEFKQDVAGFLQSYSGAKARQELTREGPIDLKTAVEMARFYFTIVKPLANKFACTLLEKVAQEAAHPDVISEPDSRLSGSERARITRSIYRLELYCVALHTDKWIENLTGPEDTQAFLDTFEPWETEELFSFYNFTKGIYVNLIESVKSDIHPDNPRFDDQPRAPTPTGSFDIDNSPFTEEYVGSLVLKGIEFLHTTIFVITDHEDLVSLVQENMMLNTCHLGGDLDFAGEHYQETRYTDGTERGEKMDNQTPMPFQGDERSDTPPLGWTTLWGEVYSSLFGREVPDALQPWGYIFWDASRLKSTGALEMIERAMKNWTDPRDREAQRPYGWARDFED</sequence>
<name>A0A6J3MC77_9PEZI</name>
<accession>A0A6J3MC77</accession>
<feature type="compositionally biased region" description="Basic and acidic residues" evidence="1">
    <location>
        <begin position="246"/>
        <end position="256"/>
    </location>
</feature>
<feature type="region of interest" description="Disordered" evidence="1">
    <location>
        <begin position="334"/>
        <end position="358"/>
    </location>
</feature>
<reference evidence="3" key="2">
    <citation type="submission" date="2020-04" db="EMBL/GenBank/DDBJ databases">
        <authorList>
            <consortium name="NCBI Genome Project"/>
        </authorList>
    </citation>
    <scope>NUCLEOTIDE SEQUENCE</scope>
    <source>
        <strain evidence="3">CBS 342.82</strain>
    </source>
</reference>
<evidence type="ECO:0000313" key="3">
    <source>
        <dbReference type="RefSeq" id="XP_033462255.1"/>
    </source>
</evidence>
<organism evidence="3">
    <name type="scientific">Dissoconium aciculare CBS 342.82</name>
    <dbReference type="NCBI Taxonomy" id="1314786"/>
    <lineage>
        <taxon>Eukaryota</taxon>
        <taxon>Fungi</taxon>
        <taxon>Dikarya</taxon>
        <taxon>Ascomycota</taxon>
        <taxon>Pezizomycotina</taxon>
        <taxon>Dothideomycetes</taxon>
        <taxon>Dothideomycetidae</taxon>
        <taxon>Mycosphaerellales</taxon>
        <taxon>Dissoconiaceae</taxon>
        <taxon>Dissoconium</taxon>
    </lineage>
</organism>
<dbReference type="AlphaFoldDB" id="A0A6J3MC77"/>
<keyword evidence="2" id="KW-1185">Reference proteome</keyword>
<evidence type="ECO:0000313" key="2">
    <source>
        <dbReference type="Proteomes" id="UP000504637"/>
    </source>
</evidence>
<reference evidence="3" key="3">
    <citation type="submission" date="2025-08" db="UniProtKB">
        <authorList>
            <consortium name="RefSeq"/>
        </authorList>
    </citation>
    <scope>IDENTIFICATION</scope>
    <source>
        <strain evidence="3">CBS 342.82</strain>
    </source>
</reference>
<evidence type="ECO:0008006" key="4">
    <source>
        <dbReference type="Google" id="ProtNLM"/>
    </source>
</evidence>
<dbReference type="Proteomes" id="UP000504637">
    <property type="component" value="Unplaced"/>
</dbReference>
<evidence type="ECO:0000256" key="1">
    <source>
        <dbReference type="SAM" id="MobiDB-lite"/>
    </source>
</evidence>
<dbReference type="RefSeq" id="XP_033462255.1">
    <property type="nucleotide sequence ID" value="XM_033607414.1"/>
</dbReference>